<dbReference type="PANTHER" id="PTHR43767">
    <property type="entry name" value="LONG-CHAIN-FATTY-ACID--COA LIGASE"/>
    <property type="match status" value="1"/>
</dbReference>
<dbReference type="Gene3D" id="3.40.50.12780">
    <property type="entry name" value="N-terminal domain of ligase-like"/>
    <property type="match status" value="1"/>
</dbReference>
<organism evidence="3 4">
    <name type="scientific">Dermacoccus barathri</name>
    <dbReference type="NCBI Taxonomy" id="322601"/>
    <lineage>
        <taxon>Bacteria</taxon>
        <taxon>Bacillati</taxon>
        <taxon>Actinomycetota</taxon>
        <taxon>Actinomycetes</taxon>
        <taxon>Micrococcales</taxon>
        <taxon>Dermacoccaceae</taxon>
        <taxon>Dermacoccus</taxon>
    </lineage>
</organism>
<dbReference type="InterPro" id="IPR000873">
    <property type="entry name" value="AMP-dep_synth/lig_dom"/>
</dbReference>
<dbReference type="InterPro" id="IPR050237">
    <property type="entry name" value="ATP-dep_AMP-bd_enzyme"/>
</dbReference>
<dbReference type="InterPro" id="IPR045851">
    <property type="entry name" value="AMP-bd_C_sf"/>
</dbReference>
<dbReference type="InterPro" id="IPR025110">
    <property type="entry name" value="AMP-bd_C"/>
</dbReference>
<dbReference type="EMBL" id="BAAANV010000069">
    <property type="protein sequence ID" value="GAA1554011.1"/>
    <property type="molecule type" value="Genomic_DNA"/>
</dbReference>
<keyword evidence="4" id="KW-1185">Reference proteome</keyword>
<dbReference type="Gene3D" id="3.30.300.30">
    <property type="match status" value="1"/>
</dbReference>
<dbReference type="PROSITE" id="PS00455">
    <property type="entry name" value="AMP_BINDING"/>
    <property type="match status" value="1"/>
</dbReference>
<dbReference type="Pfam" id="PF00501">
    <property type="entry name" value="AMP-binding"/>
    <property type="match status" value="1"/>
</dbReference>
<dbReference type="Pfam" id="PF13193">
    <property type="entry name" value="AMP-binding_C"/>
    <property type="match status" value="1"/>
</dbReference>
<evidence type="ECO:0000313" key="4">
    <source>
        <dbReference type="Proteomes" id="UP001501288"/>
    </source>
</evidence>
<accession>A0ABN2CCS8</accession>
<proteinExistence type="predicted"/>
<gene>
    <name evidence="3" type="ORF">GCM10009762_28480</name>
</gene>
<dbReference type="InterPro" id="IPR042099">
    <property type="entry name" value="ANL_N_sf"/>
</dbReference>
<evidence type="ECO:0000259" key="2">
    <source>
        <dbReference type="Pfam" id="PF13193"/>
    </source>
</evidence>
<evidence type="ECO:0000313" key="3">
    <source>
        <dbReference type="EMBL" id="GAA1554011.1"/>
    </source>
</evidence>
<feature type="domain" description="AMP-binding enzyme C-terminal" evidence="2">
    <location>
        <begin position="459"/>
        <end position="531"/>
    </location>
</feature>
<evidence type="ECO:0000259" key="1">
    <source>
        <dbReference type="Pfam" id="PF00501"/>
    </source>
</evidence>
<name>A0ABN2CCS8_9MICO</name>
<reference evidence="3 4" key="1">
    <citation type="journal article" date="2019" name="Int. J. Syst. Evol. Microbiol.">
        <title>The Global Catalogue of Microorganisms (GCM) 10K type strain sequencing project: providing services to taxonomists for standard genome sequencing and annotation.</title>
        <authorList>
            <consortium name="The Broad Institute Genomics Platform"/>
            <consortium name="The Broad Institute Genome Sequencing Center for Infectious Disease"/>
            <person name="Wu L."/>
            <person name="Ma J."/>
        </authorList>
    </citation>
    <scope>NUCLEOTIDE SEQUENCE [LARGE SCALE GENOMIC DNA]</scope>
    <source>
        <strain evidence="3 4">JCM 14588</strain>
    </source>
</reference>
<comment type="caution">
    <text evidence="3">The sequence shown here is derived from an EMBL/GenBank/DDBJ whole genome shotgun (WGS) entry which is preliminary data.</text>
</comment>
<dbReference type="PANTHER" id="PTHR43767:SF1">
    <property type="entry name" value="NONRIBOSOMAL PEPTIDE SYNTHASE PES1 (EUROFUNG)-RELATED"/>
    <property type="match status" value="1"/>
</dbReference>
<feature type="domain" description="AMP-dependent synthetase/ligase" evidence="1">
    <location>
        <begin position="45"/>
        <end position="409"/>
    </location>
</feature>
<dbReference type="SUPFAM" id="SSF56801">
    <property type="entry name" value="Acetyl-CoA synthetase-like"/>
    <property type="match status" value="1"/>
</dbReference>
<protein>
    <submittedName>
        <fullName evidence="3">AMP-binding protein</fullName>
    </submittedName>
</protein>
<sequence>MGENTMTLEAYLDNVRARQSRHRGSGWSDEVDYPIGRVTLPAHVEHWAGERPDRVALVDGPTTMTYRELDDAHRRVAGWLREHGVTKGDRVAVHLGNRHEFVVTFLAVLRLGAVHVPVNPMFSAHEVAHELRDSEARIIVTSSVTEKPARDGAAQVEHECEVVVVDDGSSRMTDGPRVDDDAGEWNALAALNYTGGTTGLPKGCCHSQGDMVYTAASTAQANGLDAHGDFTALCYLPIFWIAGEDLGILLPVVLGGTSVLLSRWNADAVLDAVEEHHVQVMVGTVENYLELMARDDIGSRDLSSLTDPQAVSFVRKMTPEVRASWTAAVPDGGVLREAAYGMTETHTMDTSPYGLHADDMDLRAEPVFCGLPVPGTDIAVVEFGTQTPVPVGETGEIIVRSPSVTSGYWRNEEATRRQLVDGWLHTGDNGRIDDEGFVHYLGRDKEMIKVKGMSVFPAEVEMAVAAHPAVVACAVVAKPDDETGERPVAFVTVTQAVDADRLREFAAERLAAYKVPEIRVIEAMPMTATGKIRKNELGAQG</sequence>
<dbReference type="RefSeq" id="WP_346031017.1">
    <property type="nucleotide sequence ID" value="NZ_BAAANV010000069.1"/>
</dbReference>
<dbReference type="InterPro" id="IPR020845">
    <property type="entry name" value="AMP-binding_CS"/>
</dbReference>
<dbReference type="Proteomes" id="UP001501288">
    <property type="component" value="Unassembled WGS sequence"/>
</dbReference>